<keyword evidence="6" id="KW-0832">Ubl conjugation</keyword>
<gene>
    <name evidence="16" type="ORF">TDIB3V08_LOCUS6839</name>
</gene>
<keyword evidence="5" id="KW-0597">Phosphoprotein</keyword>
<keyword evidence="7" id="KW-0156">Chromatin regulator</keyword>
<reference evidence="16" key="1">
    <citation type="submission" date="2020-11" db="EMBL/GenBank/DDBJ databases">
        <authorList>
            <person name="Tran Van P."/>
        </authorList>
    </citation>
    <scope>NUCLEOTIDE SEQUENCE</scope>
</reference>
<evidence type="ECO:0000256" key="6">
    <source>
        <dbReference type="ARBA" id="ARBA00022843"/>
    </source>
</evidence>
<organism evidence="16">
    <name type="scientific">Timema douglasi</name>
    <name type="common">Walking stick</name>
    <dbReference type="NCBI Taxonomy" id="61478"/>
    <lineage>
        <taxon>Eukaryota</taxon>
        <taxon>Metazoa</taxon>
        <taxon>Ecdysozoa</taxon>
        <taxon>Arthropoda</taxon>
        <taxon>Hexapoda</taxon>
        <taxon>Insecta</taxon>
        <taxon>Pterygota</taxon>
        <taxon>Neoptera</taxon>
        <taxon>Polyneoptera</taxon>
        <taxon>Phasmatodea</taxon>
        <taxon>Timematodea</taxon>
        <taxon>Timematoidea</taxon>
        <taxon>Timematidae</taxon>
        <taxon>Timema</taxon>
    </lineage>
</organism>
<evidence type="ECO:0000256" key="12">
    <source>
        <dbReference type="ARBA" id="ARBA00093359"/>
    </source>
</evidence>
<accession>A0A7R8ZBR8</accession>
<feature type="region of interest" description="Disordered" evidence="14">
    <location>
        <begin position="460"/>
        <end position="492"/>
    </location>
</feature>
<dbReference type="PANTHER" id="PTHR13453:SF1">
    <property type="entry name" value="KAT8 REGULATORY NSL COMPLEX SUBUNIT 2"/>
    <property type="match status" value="1"/>
</dbReference>
<evidence type="ECO:0000256" key="13">
    <source>
        <dbReference type="ARBA" id="ARBA00093543"/>
    </source>
</evidence>
<sequence>MRRIMYQAVSGKLAPVKTAPKQNVTVVSQCRHQQHTCMQPTLEGYNYCLRHILEDKTAPYKQCNYVYAGNGRRCVIPTARGEKSEFCAEHARKAQLARQKSLCRHVPPTTPESLLVSLGHYARTANALKSSVSEDGSGDAGTEGVTVQPLNPFVEINAAKVNTNLSKILDYASESDSDVEPATVDSTWHADEIDSSDADSVDSQQEDPLKYAGVYTAEEVAQVTRDKLIRLQSLYIEQFRRLQHVLKEKRRKYLHTLKKEKETLSSIHNQPRETVREQKMYAKLKALNRYHRRTGVEAVLHKKTLERRALATEGLNVRPPPMAKCIFTEGGVKCGERTLPVAKHCKKHILEDIHQVLFRPCGCMRSDFPCREPVLNIFDNTLCVYHTNLPPPSEPVKTKEEPMSPDVTTSTLKDVCTKLNERKGSDEIDNTSSANTSHPSNDGDSLCLQFDTEMKDNERTIEQGSESIVSETATEFGSSDTTLTAHSDMEES</sequence>
<dbReference type="GO" id="GO:0005634">
    <property type="term" value="C:nucleus"/>
    <property type="evidence" value="ECO:0007669"/>
    <property type="project" value="UniProtKB-SubCell"/>
</dbReference>
<evidence type="ECO:0000313" key="16">
    <source>
        <dbReference type="EMBL" id="CAD7200626.1"/>
    </source>
</evidence>
<dbReference type="GO" id="GO:0044545">
    <property type="term" value="C:NSL complex"/>
    <property type="evidence" value="ECO:0007669"/>
    <property type="project" value="TreeGrafter"/>
</dbReference>
<evidence type="ECO:0000256" key="3">
    <source>
        <dbReference type="ARBA" id="ARBA00015508"/>
    </source>
</evidence>
<feature type="domain" description="KANL2-like probable zinc-finger" evidence="15">
    <location>
        <begin position="30"/>
        <end position="91"/>
    </location>
</feature>
<proteinExistence type="predicted"/>
<comment type="subcellular location">
    <subcellularLocation>
        <location evidence="2">Mitochondrion</location>
    </subcellularLocation>
    <subcellularLocation>
        <location evidence="1">Nucleus</location>
    </subcellularLocation>
</comment>
<keyword evidence="4" id="KW-1017">Isopeptide bond</keyword>
<evidence type="ECO:0000256" key="14">
    <source>
        <dbReference type="SAM" id="MobiDB-lite"/>
    </source>
</evidence>
<evidence type="ECO:0000256" key="11">
    <source>
        <dbReference type="ARBA" id="ARBA00033378"/>
    </source>
</evidence>
<dbReference type="GO" id="GO:0005739">
    <property type="term" value="C:mitochondrion"/>
    <property type="evidence" value="ECO:0007669"/>
    <property type="project" value="UniProtKB-SubCell"/>
</dbReference>
<feature type="compositionally biased region" description="Polar residues" evidence="14">
    <location>
        <begin position="430"/>
        <end position="443"/>
    </location>
</feature>
<dbReference type="GO" id="GO:0006325">
    <property type="term" value="P:chromatin organization"/>
    <property type="evidence" value="ECO:0007669"/>
    <property type="project" value="UniProtKB-KW"/>
</dbReference>
<evidence type="ECO:0000256" key="7">
    <source>
        <dbReference type="ARBA" id="ARBA00022853"/>
    </source>
</evidence>
<comment type="subunit">
    <text evidence="13">Component of the NSL complex at least composed of KAT8/MOF, KANSL1, KANSL2, KANSL3, MCRS1, PHF20, OGT1/OGT, WDR5 and HCFC1.</text>
</comment>
<dbReference type="Pfam" id="PF13891">
    <property type="entry name" value="zf-C3HC3H_KANSL2"/>
    <property type="match status" value="2"/>
</dbReference>
<evidence type="ECO:0000256" key="2">
    <source>
        <dbReference type="ARBA" id="ARBA00004173"/>
    </source>
</evidence>
<dbReference type="AlphaFoldDB" id="A0A7R8ZBR8"/>
<evidence type="ECO:0000259" key="15">
    <source>
        <dbReference type="Pfam" id="PF13891"/>
    </source>
</evidence>
<dbReference type="InterPro" id="IPR025927">
    <property type="entry name" value="Znf_KANL2-like"/>
</dbReference>
<keyword evidence="8" id="KW-0496">Mitochondrion</keyword>
<keyword evidence="9" id="KW-0539">Nucleus</keyword>
<evidence type="ECO:0000256" key="10">
    <source>
        <dbReference type="ARBA" id="ARBA00032947"/>
    </source>
</evidence>
<feature type="domain" description="KANL2-like probable zinc-finger" evidence="15">
    <location>
        <begin position="326"/>
        <end position="387"/>
    </location>
</feature>
<feature type="compositionally biased region" description="Polar residues" evidence="14">
    <location>
        <begin position="462"/>
        <end position="485"/>
    </location>
</feature>
<evidence type="ECO:0000256" key="5">
    <source>
        <dbReference type="ARBA" id="ARBA00022553"/>
    </source>
</evidence>
<comment type="function">
    <text evidence="12">Non-catalytic component of the NSL histone acetyltransferase complex, a multiprotein complex that mediates histone H4 acetylation at 'Lys-5'- and 'Lys-8' (H4K5ac and H4K8ac) at transcription start sites and promotes transcription initiation. Required for NSL complex stability and for transcription of intraciliary transport genes in both ciliated and non-ciliated cells by regulating histone H4 acetylation at 'Lys-5'- and 'Lys-12' (H4K5ac and H4K12ac). This is necessary for cilium assembly in ciliated cells and for organization of the microtubule cytoskeleton in non-ciliated cells. Required within the NSL complex to maintain nuclear architecture stability by promoting KAT8-mediated acetylation of lamin LMNA.</text>
</comment>
<dbReference type="InterPro" id="IPR026316">
    <property type="entry name" value="NSL2"/>
</dbReference>
<feature type="region of interest" description="Disordered" evidence="14">
    <location>
        <begin position="422"/>
        <end position="446"/>
    </location>
</feature>
<evidence type="ECO:0000256" key="9">
    <source>
        <dbReference type="ARBA" id="ARBA00023242"/>
    </source>
</evidence>
<evidence type="ECO:0000256" key="8">
    <source>
        <dbReference type="ARBA" id="ARBA00023128"/>
    </source>
</evidence>
<protein>
    <recommendedName>
        <fullName evidence="3">KAT8 regulatory NSL complex subunit 2</fullName>
    </recommendedName>
    <alternativeName>
        <fullName evidence="11">NSL complex protein NSL2</fullName>
    </alternativeName>
    <alternativeName>
        <fullName evidence="10">Non-specific lethal 2 homolog</fullName>
    </alternativeName>
</protein>
<evidence type="ECO:0000256" key="4">
    <source>
        <dbReference type="ARBA" id="ARBA00022499"/>
    </source>
</evidence>
<dbReference type="PANTHER" id="PTHR13453">
    <property type="entry name" value="KAT8 REGULATORY NSL COMPLEX SUBUNIT 2"/>
    <property type="match status" value="1"/>
</dbReference>
<dbReference type="EMBL" id="OA567633">
    <property type="protein sequence ID" value="CAD7200626.1"/>
    <property type="molecule type" value="Genomic_DNA"/>
</dbReference>
<name>A0A7R8ZBR8_TIMDO</name>
<evidence type="ECO:0000256" key="1">
    <source>
        <dbReference type="ARBA" id="ARBA00004123"/>
    </source>
</evidence>